<dbReference type="Proteomes" id="UP001381693">
    <property type="component" value="Unassembled WGS sequence"/>
</dbReference>
<sequence>DDNTEEEIPSHASQPQLVDILDAQGNMEVALFPSHPRGKALPNARLCHGGTQHPSTLVVWSTTLSTKILPMILSPLNLFTNE</sequence>
<gene>
    <name evidence="1" type="ORF">SK128_007344</name>
</gene>
<dbReference type="AlphaFoldDB" id="A0AAN8WSH4"/>
<proteinExistence type="predicted"/>
<name>A0AAN8WSH4_HALRR</name>
<evidence type="ECO:0000313" key="2">
    <source>
        <dbReference type="Proteomes" id="UP001381693"/>
    </source>
</evidence>
<feature type="non-terminal residue" evidence="1">
    <location>
        <position position="1"/>
    </location>
</feature>
<keyword evidence="2" id="KW-1185">Reference proteome</keyword>
<evidence type="ECO:0000313" key="1">
    <source>
        <dbReference type="EMBL" id="KAK7071521.1"/>
    </source>
</evidence>
<organism evidence="1 2">
    <name type="scientific">Halocaridina rubra</name>
    <name type="common">Hawaiian red shrimp</name>
    <dbReference type="NCBI Taxonomy" id="373956"/>
    <lineage>
        <taxon>Eukaryota</taxon>
        <taxon>Metazoa</taxon>
        <taxon>Ecdysozoa</taxon>
        <taxon>Arthropoda</taxon>
        <taxon>Crustacea</taxon>
        <taxon>Multicrustacea</taxon>
        <taxon>Malacostraca</taxon>
        <taxon>Eumalacostraca</taxon>
        <taxon>Eucarida</taxon>
        <taxon>Decapoda</taxon>
        <taxon>Pleocyemata</taxon>
        <taxon>Caridea</taxon>
        <taxon>Atyoidea</taxon>
        <taxon>Atyidae</taxon>
        <taxon>Halocaridina</taxon>
    </lineage>
</organism>
<protein>
    <submittedName>
        <fullName evidence="1">Uncharacterized protein</fullName>
    </submittedName>
</protein>
<accession>A0AAN8WSH4</accession>
<reference evidence="1 2" key="1">
    <citation type="submission" date="2023-11" db="EMBL/GenBank/DDBJ databases">
        <title>Halocaridina rubra genome assembly.</title>
        <authorList>
            <person name="Smith C."/>
        </authorList>
    </citation>
    <scope>NUCLEOTIDE SEQUENCE [LARGE SCALE GENOMIC DNA]</scope>
    <source>
        <strain evidence="1">EP-1</strain>
        <tissue evidence="1">Whole</tissue>
    </source>
</reference>
<dbReference type="EMBL" id="JAXCGZ010014374">
    <property type="protein sequence ID" value="KAK7071521.1"/>
    <property type="molecule type" value="Genomic_DNA"/>
</dbReference>
<comment type="caution">
    <text evidence="1">The sequence shown here is derived from an EMBL/GenBank/DDBJ whole genome shotgun (WGS) entry which is preliminary data.</text>
</comment>